<dbReference type="EMBL" id="JBHPBY010000187">
    <property type="protein sequence ID" value="MFC1851422.1"/>
    <property type="molecule type" value="Genomic_DNA"/>
</dbReference>
<accession>A0ABV6YZ08</accession>
<comment type="caution">
    <text evidence="2">The sequence shown here is derived from an EMBL/GenBank/DDBJ whole genome shotgun (WGS) entry which is preliminary data.</text>
</comment>
<dbReference type="Pfam" id="PF08241">
    <property type="entry name" value="Methyltransf_11"/>
    <property type="match status" value="1"/>
</dbReference>
<dbReference type="GO" id="GO:0102208">
    <property type="term" value="F:2-polyprenyl-6-hydroxyphenol methylase activity"/>
    <property type="evidence" value="ECO:0007669"/>
    <property type="project" value="UniProtKB-EC"/>
</dbReference>
<dbReference type="GO" id="GO:0061542">
    <property type="term" value="F:3-demethylubiquinol 3-O-methyltransferase activity"/>
    <property type="evidence" value="ECO:0007669"/>
    <property type="project" value="UniProtKB-EC"/>
</dbReference>
<dbReference type="SUPFAM" id="SSF53335">
    <property type="entry name" value="S-adenosyl-L-methionine-dependent methyltransferases"/>
    <property type="match status" value="1"/>
</dbReference>
<dbReference type="Gene3D" id="3.40.50.150">
    <property type="entry name" value="Vaccinia Virus protein VP39"/>
    <property type="match status" value="1"/>
</dbReference>
<feature type="domain" description="Methyltransferase type 11" evidence="1">
    <location>
        <begin position="146"/>
        <end position="242"/>
    </location>
</feature>
<dbReference type="Proteomes" id="UP001594351">
    <property type="component" value="Unassembled WGS sequence"/>
</dbReference>
<dbReference type="EC" id="2.1.1.64" evidence="2"/>
<keyword evidence="2" id="KW-0808">Transferase</keyword>
<proteinExistence type="predicted"/>
<evidence type="ECO:0000259" key="1">
    <source>
        <dbReference type="Pfam" id="PF08241"/>
    </source>
</evidence>
<sequence>MEEKLLIPRNSFYHLLHEWGQLGRRLPNTGIGLSQKVLTNLLVYLKFEEVAFFDDENQEPYTYMLPILKNQIQTLIDLLFFLDQKQLFPSDDPDKFIYDMEQRHQDLWQILFNQYSEKGYEKLIEGMSNRFKINDLSDKVIGKKCLEIGCGGGRQCVSLSRLGAASVVGVDFGVESIKFAEKMKKKLAIGNIRYQIGNAYDLPFREQQFDVVVSNGVFHHLERMDGALAEAFRVLKSGGWMWLYVNGAGGMFNDLMDTIKVIMQGTDKNQALEILRSFGLNEHKMFHLVDGFYATYIYSRWDQLNELLTKIGFKKVRRMSGTNPTDFNLNKIKADPYGPEKFGEGEVRLIACK</sequence>
<dbReference type="CDD" id="cd02440">
    <property type="entry name" value="AdoMet_MTases"/>
    <property type="match status" value="1"/>
</dbReference>
<dbReference type="EC" id="2.1.1.222" evidence="2"/>
<dbReference type="PANTHER" id="PTHR43861">
    <property type="entry name" value="TRANS-ACONITATE 2-METHYLTRANSFERASE-RELATED"/>
    <property type="match status" value="1"/>
</dbReference>
<dbReference type="InterPro" id="IPR029063">
    <property type="entry name" value="SAM-dependent_MTases_sf"/>
</dbReference>
<dbReference type="InterPro" id="IPR013216">
    <property type="entry name" value="Methyltransf_11"/>
</dbReference>
<keyword evidence="3" id="KW-1185">Reference proteome</keyword>
<evidence type="ECO:0000313" key="2">
    <source>
        <dbReference type="EMBL" id="MFC1851422.1"/>
    </source>
</evidence>
<gene>
    <name evidence="2" type="ORF">ACFL27_14590</name>
</gene>
<protein>
    <submittedName>
        <fullName evidence="2">Class I SAM-dependent methyltransferase</fullName>
        <ecNumber evidence="2">2.1.1.222</ecNumber>
        <ecNumber evidence="2">2.1.1.64</ecNumber>
    </submittedName>
</protein>
<organism evidence="2 3">
    <name type="scientific">candidate division CSSED10-310 bacterium</name>
    <dbReference type="NCBI Taxonomy" id="2855610"/>
    <lineage>
        <taxon>Bacteria</taxon>
        <taxon>Bacteria division CSSED10-310</taxon>
    </lineage>
</organism>
<name>A0ABV6YZ08_UNCC1</name>
<keyword evidence="2" id="KW-0489">Methyltransferase</keyword>
<reference evidence="2 3" key="1">
    <citation type="submission" date="2024-09" db="EMBL/GenBank/DDBJ databases">
        <title>Laminarin stimulates single cell rates of sulfate reduction while oxygen inhibits transcriptomic activity in coastal marine sediment.</title>
        <authorList>
            <person name="Lindsay M."/>
            <person name="Orcutt B."/>
            <person name="Emerson D."/>
            <person name="Stepanauskas R."/>
            <person name="D'Angelo T."/>
        </authorList>
    </citation>
    <scope>NUCLEOTIDE SEQUENCE [LARGE SCALE GENOMIC DNA]</scope>
    <source>
        <strain evidence="2">SAG AM-311-K15</strain>
    </source>
</reference>
<evidence type="ECO:0000313" key="3">
    <source>
        <dbReference type="Proteomes" id="UP001594351"/>
    </source>
</evidence>
<dbReference type="GO" id="GO:0032259">
    <property type="term" value="P:methylation"/>
    <property type="evidence" value="ECO:0007669"/>
    <property type="project" value="UniProtKB-KW"/>
</dbReference>